<dbReference type="EnsemblMetazoa" id="XM_014397164.2">
    <property type="protein sequence ID" value="XP_014252650.1"/>
    <property type="gene ID" value="LOC106668424"/>
</dbReference>
<dbReference type="Pfam" id="PF07707">
    <property type="entry name" value="BACK"/>
    <property type="match status" value="1"/>
</dbReference>
<dbReference type="SMART" id="SM00875">
    <property type="entry name" value="BACK"/>
    <property type="match status" value="1"/>
</dbReference>
<dbReference type="PANTHER" id="PTHR24410:SF46">
    <property type="entry name" value="SERINE-ENRICHED PROTEIN"/>
    <property type="match status" value="1"/>
</dbReference>
<dbReference type="SUPFAM" id="SSF54695">
    <property type="entry name" value="POZ domain"/>
    <property type="match status" value="1"/>
</dbReference>
<dbReference type="RefSeq" id="XP_014252650.1">
    <property type="nucleotide sequence ID" value="XM_014397164.2"/>
</dbReference>
<dbReference type="CDD" id="cd18294">
    <property type="entry name" value="BTB_POZ_BTBD19"/>
    <property type="match status" value="1"/>
</dbReference>
<dbReference type="Pfam" id="PF00651">
    <property type="entry name" value="BTB"/>
    <property type="match status" value="2"/>
</dbReference>
<dbReference type="InterPro" id="IPR011705">
    <property type="entry name" value="BACK"/>
</dbReference>
<dbReference type="GeneID" id="106668424"/>
<dbReference type="AlphaFoldDB" id="A0A8I6RUF5"/>
<evidence type="ECO:0000259" key="2">
    <source>
        <dbReference type="PROSITE" id="PS50097"/>
    </source>
</evidence>
<dbReference type="PROSITE" id="PS50097">
    <property type="entry name" value="BTB"/>
    <property type="match status" value="1"/>
</dbReference>
<feature type="domain" description="BTB" evidence="2">
    <location>
        <begin position="38"/>
        <end position="156"/>
    </location>
</feature>
<evidence type="ECO:0000256" key="1">
    <source>
        <dbReference type="SAM" id="MobiDB-lite"/>
    </source>
</evidence>
<dbReference type="KEGG" id="clec:106668424"/>
<dbReference type="Proteomes" id="UP000494040">
    <property type="component" value="Unassembled WGS sequence"/>
</dbReference>
<dbReference type="CDD" id="cd18507">
    <property type="entry name" value="BACK_GPRS_like"/>
    <property type="match status" value="1"/>
</dbReference>
<dbReference type="InterPro" id="IPR051481">
    <property type="entry name" value="BTB-POZ/Galectin-3-binding"/>
</dbReference>
<reference evidence="3" key="1">
    <citation type="submission" date="2022-01" db="UniProtKB">
        <authorList>
            <consortium name="EnsemblMetazoa"/>
        </authorList>
    </citation>
    <scope>IDENTIFICATION</scope>
</reference>
<organism evidence="3 4">
    <name type="scientific">Cimex lectularius</name>
    <name type="common">Bed bug</name>
    <name type="synonym">Acanthia lectularia</name>
    <dbReference type="NCBI Taxonomy" id="79782"/>
    <lineage>
        <taxon>Eukaryota</taxon>
        <taxon>Metazoa</taxon>
        <taxon>Ecdysozoa</taxon>
        <taxon>Arthropoda</taxon>
        <taxon>Hexapoda</taxon>
        <taxon>Insecta</taxon>
        <taxon>Pterygota</taxon>
        <taxon>Neoptera</taxon>
        <taxon>Paraneoptera</taxon>
        <taxon>Hemiptera</taxon>
        <taxon>Heteroptera</taxon>
        <taxon>Panheteroptera</taxon>
        <taxon>Cimicomorpha</taxon>
        <taxon>Cimicidae</taxon>
        <taxon>Cimex</taxon>
    </lineage>
</organism>
<protein>
    <recommendedName>
        <fullName evidence="2">BTB domain-containing protein</fullName>
    </recommendedName>
</protein>
<evidence type="ECO:0000313" key="4">
    <source>
        <dbReference type="Proteomes" id="UP000494040"/>
    </source>
</evidence>
<dbReference type="SMART" id="SM00225">
    <property type="entry name" value="BTB"/>
    <property type="match status" value="1"/>
</dbReference>
<keyword evidence="4" id="KW-1185">Reference proteome</keyword>
<sequence>MPEVMALDLVDEPDLSTFENKTGLAEDMKFLASMPELCDVTFLVGDTREPVCAVKAVLAARSRVFHKMLYQAPSPQRKKEAPPKENKLRLFLKRSSEPLLNLQNAAAQRGGYTQQLAPIQEPSSNQHHTLIIEEFEPDVFRQLIEYIHTGCVTLQPRTLLGVMNAADYYGLDELRRACAGFVQCCINVDTVCALLASAERYIQYKCTKSLVQKVLEFVDEHGNEVLNLGSFTLLPQHVVRLILAREELRADEFTKFQAALMWSKKYCDSNPNIVLKDVIGNFLEYIQFHKIPANVLMREIHPLGIVPYSIIMNALAYQADPNSVDPGKLSPSRVRRSGGRSMSVQSSLDPCGSNTTLSSSNSSDAISSDKHSSN</sequence>
<dbReference type="CTD" id="36862"/>
<dbReference type="Gene3D" id="3.30.710.10">
    <property type="entry name" value="Potassium Channel Kv1.1, Chain A"/>
    <property type="match status" value="1"/>
</dbReference>
<evidence type="ECO:0000313" key="3">
    <source>
        <dbReference type="EnsemblMetazoa" id="XP_014252650.1"/>
    </source>
</evidence>
<dbReference type="PANTHER" id="PTHR24410">
    <property type="entry name" value="HL07962P-RELATED"/>
    <property type="match status" value="1"/>
</dbReference>
<dbReference type="InterPro" id="IPR000210">
    <property type="entry name" value="BTB/POZ_dom"/>
</dbReference>
<feature type="region of interest" description="Disordered" evidence="1">
    <location>
        <begin position="326"/>
        <end position="374"/>
    </location>
</feature>
<accession>A0A8I6RUF5</accession>
<dbReference type="InterPro" id="IPR011333">
    <property type="entry name" value="SKP1/BTB/POZ_sf"/>
</dbReference>
<name>A0A8I6RUF5_CIMLE</name>
<dbReference type="OrthoDB" id="6359816at2759"/>
<feature type="compositionally biased region" description="Low complexity" evidence="1">
    <location>
        <begin position="339"/>
        <end position="366"/>
    </location>
</feature>
<dbReference type="OMA" id="EPLLNMQ"/>
<proteinExistence type="predicted"/>
<dbReference type="Gene3D" id="1.25.40.420">
    <property type="match status" value="1"/>
</dbReference>